<feature type="region of interest" description="Disordered" evidence="1">
    <location>
        <begin position="134"/>
        <end position="163"/>
    </location>
</feature>
<feature type="compositionally biased region" description="Basic and acidic residues" evidence="1">
    <location>
        <begin position="147"/>
        <end position="158"/>
    </location>
</feature>
<organism evidence="2 3">
    <name type="scientific">Paramarasmius palmivorus</name>
    <dbReference type="NCBI Taxonomy" id="297713"/>
    <lineage>
        <taxon>Eukaryota</taxon>
        <taxon>Fungi</taxon>
        <taxon>Dikarya</taxon>
        <taxon>Basidiomycota</taxon>
        <taxon>Agaricomycotina</taxon>
        <taxon>Agaricomycetes</taxon>
        <taxon>Agaricomycetidae</taxon>
        <taxon>Agaricales</taxon>
        <taxon>Marasmiineae</taxon>
        <taxon>Marasmiaceae</taxon>
        <taxon>Paramarasmius</taxon>
    </lineage>
</organism>
<proteinExistence type="predicted"/>
<dbReference type="Proteomes" id="UP001383192">
    <property type="component" value="Unassembled WGS sequence"/>
</dbReference>
<gene>
    <name evidence="2" type="ORF">VNI00_016773</name>
</gene>
<protein>
    <submittedName>
        <fullName evidence="2">Uncharacterized protein</fullName>
    </submittedName>
</protein>
<accession>A0AAW0BAY3</accession>
<feature type="region of interest" description="Disordered" evidence="1">
    <location>
        <begin position="180"/>
        <end position="286"/>
    </location>
</feature>
<evidence type="ECO:0000313" key="2">
    <source>
        <dbReference type="EMBL" id="KAK7023415.1"/>
    </source>
</evidence>
<evidence type="ECO:0000313" key="3">
    <source>
        <dbReference type="Proteomes" id="UP001383192"/>
    </source>
</evidence>
<reference evidence="2 3" key="1">
    <citation type="submission" date="2024-01" db="EMBL/GenBank/DDBJ databases">
        <title>A draft genome for a cacao thread blight-causing isolate of Paramarasmius palmivorus.</title>
        <authorList>
            <person name="Baruah I.K."/>
            <person name="Bukari Y."/>
            <person name="Amoako-Attah I."/>
            <person name="Meinhardt L.W."/>
            <person name="Bailey B.A."/>
            <person name="Cohen S.P."/>
        </authorList>
    </citation>
    <scope>NUCLEOTIDE SEQUENCE [LARGE SCALE GENOMIC DNA]</scope>
    <source>
        <strain evidence="2 3">GH-12</strain>
    </source>
</reference>
<feature type="compositionally biased region" description="Basic and acidic residues" evidence="1">
    <location>
        <begin position="268"/>
        <end position="286"/>
    </location>
</feature>
<feature type="region of interest" description="Disordered" evidence="1">
    <location>
        <begin position="52"/>
        <end position="100"/>
    </location>
</feature>
<feature type="compositionally biased region" description="Basic residues" evidence="1">
    <location>
        <begin position="205"/>
        <end position="216"/>
    </location>
</feature>
<sequence length="286" mass="31632">MAHLFQPSTDFPRLSLRRVGEVTERFLCACTDHSLALPPSLMPPVFLRARHKRQVTPSSHARLSPQDVHIPLPSEEGLHTEPSGQDLSRRSSSPALSVASSTASDESLVTYLWNKIHKNRVIVQVEDGWRFEYRDDETGNDSIPTPDLEKTAPSHNDADISGTSVSPGLVTGLFAAGTHTTPQDNAATRSSASPVSVNVGVQPNARRKGSQGRKISKTPEKATRVDRAITSADKRREAERLRKARARSQNKEEMKAKQAVFAARYRAKNRDKLKEKARLSREKSKG</sequence>
<evidence type="ECO:0000256" key="1">
    <source>
        <dbReference type="SAM" id="MobiDB-lite"/>
    </source>
</evidence>
<keyword evidence="3" id="KW-1185">Reference proteome</keyword>
<name>A0AAW0BAY3_9AGAR</name>
<feature type="compositionally biased region" description="Polar residues" evidence="1">
    <location>
        <begin position="180"/>
        <end position="201"/>
    </location>
</feature>
<dbReference type="EMBL" id="JAYKXP010000140">
    <property type="protein sequence ID" value="KAK7023415.1"/>
    <property type="molecule type" value="Genomic_DNA"/>
</dbReference>
<comment type="caution">
    <text evidence="2">The sequence shown here is derived from an EMBL/GenBank/DDBJ whole genome shotgun (WGS) entry which is preliminary data.</text>
</comment>
<feature type="compositionally biased region" description="Basic and acidic residues" evidence="1">
    <location>
        <begin position="217"/>
        <end position="241"/>
    </location>
</feature>
<dbReference type="AlphaFoldDB" id="A0AAW0BAY3"/>
<feature type="compositionally biased region" description="Low complexity" evidence="1">
    <location>
        <begin position="90"/>
        <end position="100"/>
    </location>
</feature>